<name>A0ABR0B2T9_9CRUS</name>
<evidence type="ECO:0000313" key="2">
    <source>
        <dbReference type="EMBL" id="KAK4036018.1"/>
    </source>
</evidence>
<feature type="transmembrane region" description="Helical" evidence="1">
    <location>
        <begin position="86"/>
        <end position="106"/>
    </location>
</feature>
<reference evidence="2 3" key="1">
    <citation type="journal article" date="2023" name="Nucleic Acids Res.">
        <title>The hologenome of Daphnia magna reveals possible DNA methylation and microbiome-mediated evolution of the host genome.</title>
        <authorList>
            <person name="Chaturvedi A."/>
            <person name="Li X."/>
            <person name="Dhandapani V."/>
            <person name="Marshall H."/>
            <person name="Kissane S."/>
            <person name="Cuenca-Cambronero M."/>
            <person name="Asole G."/>
            <person name="Calvet F."/>
            <person name="Ruiz-Romero M."/>
            <person name="Marangio P."/>
            <person name="Guigo R."/>
            <person name="Rago D."/>
            <person name="Mirbahai L."/>
            <person name="Eastwood N."/>
            <person name="Colbourne J.K."/>
            <person name="Zhou J."/>
            <person name="Mallon E."/>
            <person name="Orsini L."/>
        </authorList>
    </citation>
    <scope>NUCLEOTIDE SEQUENCE [LARGE SCALE GENOMIC DNA]</scope>
    <source>
        <strain evidence="2">LRV0_1</strain>
    </source>
</reference>
<protein>
    <submittedName>
        <fullName evidence="2">Uncharacterized protein</fullName>
    </submittedName>
</protein>
<evidence type="ECO:0000256" key="1">
    <source>
        <dbReference type="SAM" id="Phobius"/>
    </source>
</evidence>
<accession>A0ABR0B2T9</accession>
<proteinExistence type="predicted"/>
<keyword evidence="1" id="KW-1133">Transmembrane helix</keyword>
<keyword evidence="1" id="KW-0472">Membrane</keyword>
<dbReference type="EMBL" id="JAOYFB010000040">
    <property type="protein sequence ID" value="KAK4036018.1"/>
    <property type="molecule type" value="Genomic_DNA"/>
</dbReference>
<keyword evidence="1" id="KW-0812">Transmembrane</keyword>
<gene>
    <name evidence="2" type="ORF">OUZ56_028090</name>
</gene>
<sequence>MGVLGVAGFPAGNFCSFLRCYCRYIRLDILAWNFRYWLVKSIGSFSLVAILRSTYFKEMDGGFFVAVGLPLRDGFLSAIISNWDNIGAAITYSMSSTMGLWVLLVGPVC</sequence>
<organism evidence="2 3">
    <name type="scientific">Daphnia magna</name>
    <dbReference type="NCBI Taxonomy" id="35525"/>
    <lineage>
        <taxon>Eukaryota</taxon>
        <taxon>Metazoa</taxon>
        <taxon>Ecdysozoa</taxon>
        <taxon>Arthropoda</taxon>
        <taxon>Crustacea</taxon>
        <taxon>Branchiopoda</taxon>
        <taxon>Diplostraca</taxon>
        <taxon>Cladocera</taxon>
        <taxon>Anomopoda</taxon>
        <taxon>Daphniidae</taxon>
        <taxon>Daphnia</taxon>
    </lineage>
</organism>
<feature type="transmembrane region" description="Helical" evidence="1">
    <location>
        <begin position="34"/>
        <end position="51"/>
    </location>
</feature>
<keyword evidence="3" id="KW-1185">Reference proteome</keyword>
<evidence type="ECO:0000313" key="3">
    <source>
        <dbReference type="Proteomes" id="UP001234178"/>
    </source>
</evidence>
<comment type="caution">
    <text evidence="2">The sequence shown here is derived from an EMBL/GenBank/DDBJ whole genome shotgun (WGS) entry which is preliminary data.</text>
</comment>
<dbReference type="Proteomes" id="UP001234178">
    <property type="component" value="Unassembled WGS sequence"/>
</dbReference>